<feature type="region of interest" description="Disordered" evidence="1">
    <location>
        <begin position="117"/>
        <end position="155"/>
    </location>
</feature>
<evidence type="ECO:0000256" key="1">
    <source>
        <dbReference type="SAM" id="MobiDB-lite"/>
    </source>
</evidence>
<protein>
    <submittedName>
        <fullName evidence="3">Uncharacterized protein</fullName>
    </submittedName>
</protein>
<keyword evidence="2" id="KW-1133">Transmembrane helix</keyword>
<keyword evidence="4" id="KW-1185">Reference proteome</keyword>
<dbReference type="AlphaFoldDB" id="A0A9P1ITN2"/>
<feature type="region of interest" description="Disordered" evidence="1">
    <location>
        <begin position="31"/>
        <end position="97"/>
    </location>
</feature>
<reference evidence="3" key="1">
    <citation type="submission" date="2022-11" db="EMBL/GenBank/DDBJ databases">
        <authorList>
            <person name="Kikuchi T."/>
        </authorList>
    </citation>
    <scope>NUCLEOTIDE SEQUENCE</scope>
    <source>
        <strain evidence="3">PS1010</strain>
    </source>
</reference>
<sequence length="155" mass="17231">MLEIIHQIITLLYSFIFYLSIISSCCRTKKSSNPSNLTSESPKINQEPEPLQTPKESGGKATPTSKSKEKSDKKLAKKQREKSISKKNGGELDLNRPGYSKSLIAIQEAALSQIFQNGSASDRKPDRTLAKNTTTTENQEKSELELKKTQTPSNE</sequence>
<evidence type="ECO:0000313" key="3">
    <source>
        <dbReference type="EMBL" id="CAI5450556.1"/>
    </source>
</evidence>
<feature type="compositionally biased region" description="Basic and acidic residues" evidence="1">
    <location>
        <begin position="138"/>
        <end position="148"/>
    </location>
</feature>
<accession>A0A9P1ITN2</accession>
<gene>
    <name evidence="3" type="ORF">CAMP_LOCUS13193</name>
</gene>
<proteinExistence type="predicted"/>
<name>A0A9P1ITN2_9PELO</name>
<dbReference type="EMBL" id="CANHGI010000005">
    <property type="protein sequence ID" value="CAI5450556.1"/>
    <property type="molecule type" value="Genomic_DNA"/>
</dbReference>
<evidence type="ECO:0000313" key="4">
    <source>
        <dbReference type="Proteomes" id="UP001152747"/>
    </source>
</evidence>
<comment type="caution">
    <text evidence="3">The sequence shown here is derived from an EMBL/GenBank/DDBJ whole genome shotgun (WGS) entry which is preliminary data.</text>
</comment>
<keyword evidence="2" id="KW-0472">Membrane</keyword>
<feature type="transmembrane region" description="Helical" evidence="2">
    <location>
        <begin position="6"/>
        <end position="26"/>
    </location>
</feature>
<keyword evidence="2" id="KW-0812">Transmembrane</keyword>
<feature type="compositionally biased region" description="Basic and acidic residues" evidence="1">
    <location>
        <begin position="81"/>
        <end position="94"/>
    </location>
</feature>
<dbReference type="Proteomes" id="UP001152747">
    <property type="component" value="Unassembled WGS sequence"/>
</dbReference>
<organism evidence="3 4">
    <name type="scientific">Caenorhabditis angaria</name>
    <dbReference type="NCBI Taxonomy" id="860376"/>
    <lineage>
        <taxon>Eukaryota</taxon>
        <taxon>Metazoa</taxon>
        <taxon>Ecdysozoa</taxon>
        <taxon>Nematoda</taxon>
        <taxon>Chromadorea</taxon>
        <taxon>Rhabditida</taxon>
        <taxon>Rhabditina</taxon>
        <taxon>Rhabditomorpha</taxon>
        <taxon>Rhabditoidea</taxon>
        <taxon>Rhabditidae</taxon>
        <taxon>Peloderinae</taxon>
        <taxon>Caenorhabditis</taxon>
    </lineage>
</organism>
<feature type="compositionally biased region" description="Polar residues" evidence="1">
    <location>
        <begin position="31"/>
        <end position="44"/>
    </location>
</feature>
<evidence type="ECO:0000256" key="2">
    <source>
        <dbReference type="SAM" id="Phobius"/>
    </source>
</evidence>